<dbReference type="EMBL" id="QJNS01000439">
    <property type="protein sequence ID" value="RYO77695.1"/>
    <property type="molecule type" value="Genomic_DNA"/>
</dbReference>
<keyword evidence="2" id="KW-1185">Reference proteome</keyword>
<dbReference type="SUPFAM" id="SSF54427">
    <property type="entry name" value="NTF2-like"/>
    <property type="match status" value="1"/>
</dbReference>
<evidence type="ECO:0008006" key="3">
    <source>
        <dbReference type="Google" id="ProtNLM"/>
    </source>
</evidence>
<reference evidence="1 2" key="1">
    <citation type="submission" date="2018-06" db="EMBL/GenBank/DDBJ databases">
        <title>Complete Genomes of Monosporascus.</title>
        <authorList>
            <person name="Robinson A.J."/>
            <person name="Natvig D.O."/>
        </authorList>
    </citation>
    <scope>NUCLEOTIDE SEQUENCE [LARGE SCALE GENOMIC DNA]</scope>
    <source>
        <strain evidence="1 2">CBS 609.92</strain>
    </source>
</reference>
<evidence type="ECO:0000313" key="2">
    <source>
        <dbReference type="Proteomes" id="UP000294003"/>
    </source>
</evidence>
<dbReference type="InterPro" id="IPR009959">
    <property type="entry name" value="Cyclase_SnoaL-like"/>
</dbReference>
<name>A0ABY0GV83_9PEZI</name>
<dbReference type="Pfam" id="PF07366">
    <property type="entry name" value="SnoaL"/>
    <property type="match status" value="1"/>
</dbReference>
<accession>A0ABY0GV83</accession>
<dbReference type="InterPro" id="IPR032710">
    <property type="entry name" value="NTF2-like_dom_sf"/>
</dbReference>
<dbReference type="Gene3D" id="3.10.450.50">
    <property type="match status" value="1"/>
</dbReference>
<dbReference type="Proteomes" id="UP000294003">
    <property type="component" value="Unassembled WGS sequence"/>
</dbReference>
<evidence type="ECO:0000313" key="1">
    <source>
        <dbReference type="EMBL" id="RYO77695.1"/>
    </source>
</evidence>
<proteinExistence type="predicted"/>
<gene>
    <name evidence="1" type="ORF">DL762_009099</name>
</gene>
<organism evidence="1 2">
    <name type="scientific">Monosporascus cannonballus</name>
    <dbReference type="NCBI Taxonomy" id="155416"/>
    <lineage>
        <taxon>Eukaryota</taxon>
        <taxon>Fungi</taxon>
        <taxon>Dikarya</taxon>
        <taxon>Ascomycota</taxon>
        <taxon>Pezizomycotina</taxon>
        <taxon>Sordariomycetes</taxon>
        <taxon>Xylariomycetidae</taxon>
        <taxon>Xylariales</taxon>
        <taxon>Xylariales incertae sedis</taxon>
        <taxon>Monosporascus</taxon>
    </lineage>
</organism>
<protein>
    <recommendedName>
        <fullName evidence="3">SnoaL-like domain-containing protein</fullName>
    </recommendedName>
</protein>
<comment type="caution">
    <text evidence="1">The sequence shown here is derived from an EMBL/GenBank/DDBJ whole genome shotgun (WGS) entry which is preliminary data.</text>
</comment>
<sequence>MESKLPIFRHPQVLHNNKALALDNYRQLMQDAITAIPDINFGVHTLIADEEAQRVAVRLEFTGTPVKAIRDIQPTGRPVHFAEHVTYQFREGKIARVWSLVDWVSYREQLLVNIIEPPCSLLFDASQQPAKPGEDPTVRPITMSINSILGGIAKQEPPNLFTEI</sequence>